<keyword evidence="2" id="KW-1185">Reference proteome</keyword>
<dbReference type="InterPro" id="IPR040701">
    <property type="entry name" value="Bact_RF_family2"/>
</dbReference>
<protein>
    <recommendedName>
        <fullName evidence="3">Peptide chain release factor 1</fullName>
    </recommendedName>
</protein>
<evidence type="ECO:0000313" key="2">
    <source>
        <dbReference type="Proteomes" id="UP000603708"/>
    </source>
</evidence>
<accession>A0A919GK88</accession>
<comment type="caution">
    <text evidence="1">The sequence shown here is derived from an EMBL/GenBank/DDBJ whole genome shotgun (WGS) entry which is preliminary data.</text>
</comment>
<evidence type="ECO:0008006" key="3">
    <source>
        <dbReference type="Google" id="ProtNLM"/>
    </source>
</evidence>
<dbReference type="RefSeq" id="WP_189936426.1">
    <property type="nucleotide sequence ID" value="NZ_BNCD01000019.1"/>
</dbReference>
<name>A0A919GK88_9ACTN</name>
<organism evidence="1 2">
    <name type="scientific">Streptomyces sulfonofaciens</name>
    <dbReference type="NCBI Taxonomy" id="68272"/>
    <lineage>
        <taxon>Bacteria</taxon>
        <taxon>Bacillati</taxon>
        <taxon>Actinomycetota</taxon>
        <taxon>Actinomycetes</taxon>
        <taxon>Kitasatosporales</taxon>
        <taxon>Streptomycetaceae</taxon>
        <taxon>Streptomyces</taxon>
    </lineage>
</organism>
<dbReference type="AlphaFoldDB" id="A0A919GK88"/>
<dbReference type="Pfam" id="PF18844">
    <property type="entry name" value="baeRF_family2"/>
    <property type="match status" value="1"/>
</dbReference>
<evidence type="ECO:0000313" key="1">
    <source>
        <dbReference type="EMBL" id="GHH85548.1"/>
    </source>
</evidence>
<gene>
    <name evidence="1" type="ORF">GCM10018793_53980</name>
</gene>
<dbReference type="Proteomes" id="UP000603708">
    <property type="component" value="Unassembled WGS sequence"/>
</dbReference>
<dbReference type="EMBL" id="BNCD01000019">
    <property type="protein sequence ID" value="GHH85548.1"/>
    <property type="molecule type" value="Genomic_DNA"/>
</dbReference>
<reference evidence="1" key="1">
    <citation type="journal article" date="2014" name="Int. J. Syst. Evol. Microbiol.">
        <title>Complete genome sequence of Corynebacterium casei LMG S-19264T (=DSM 44701T), isolated from a smear-ripened cheese.</title>
        <authorList>
            <consortium name="US DOE Joint Genome Institute (JGI-PGF)"/>
            <person name="Walter F."/>
            <person name="Albersmeier A."/>
            <person name="Kalinowski J."/>
            <person name="Ruckert C."/>
        </authorList>
    </citation>
    <scope>NUCLEOTIDE SEQUENCE</scope>
    <source>
        <strain evidence="1">JCM 5069</strain>
    </source>
</reference>
<proteinExistence type="predicted"/>
<reference evidence="1" key="2">
    <citation type="submission" date="2020-09" db="EMBL/GenBank/DDBJ databases">
        <authorList>
            <person name="Sun Q."/>
            <person name="Ohkuma M."/>
        </authorList>
    </citation>
    <scope>NUCLEOTIDE SEQUENCE</scope>
    <source>
        <strain evidence="1">JCM 5069</strain>
    </source>
</reference>
<sequence length="372" mass="40802">MDLAFLQPLYERPGPWASVYADTSRHTESTPEERSLIAQDVYRQLAEQGADRNTGRAVLNAMEELRHSTEPLGRALFAADGEVVLDPPLAAAPQGTRATWAALPHTAPLLELAGEDPLCLVAYVDRRGARFELRGARGSEQAGEVAGRQWPIHRTRTADWSERHFQLRVEDTWEHNAGEIAQALAAQQEEVRADLVVLVGDDRERRSVHDKLPLPVREISVEAAHGAGSRLLHEEVERLRTAHVRARAARDLERFRAARAPDEEGRPSAVEGVPALVEAAREHRIAELLVRPDGPDAHRRVWVGGDPDQVAVRRTESKPLGEPEPRPARADDALLRSAAVTGATALSVASADPEDLPVGGLGAVLRWREPAE</sequence>